<dbReference type="InterPro" id="IPR036388">
    <property type="entry name" value="WH-like_DNA-bd_sf"/>
</dbReference>
<feature type="domain" description="HTH crp-type" evidence="5">
    <location>
        <begin position="149"/>
        <end position="218"/>
    </location>
</feature>
<dbReference type="PANTHER" id="PTHR24567:SF26">
    <property type="entry name" value="REGULATORY PROTEIN YEIL"/>
    <property type="match status" value="1"/>
</dbReference>
<proteinExistence type="predicted"/>
<keyword evidence="2" id="KW-0238">DNA-binding</keyword>
<dbReference type="CDD" id="cd00038">
    <property type="entry name" value="CAP_ED"/>
    <property type="match status" value="1"/>
</dbReference>
<dbReference type="SMART" id="SM00419">
    <property type="entry name" value="HTH_CRP"/>
    <property type="match status" value="1"/>
</dbReference>
<dbReference type="Proteomes" id="UP000500961">
    <property type="component" value="Chromosome"/>
</dbReference>
<evidence type="ECO:0000259" key="5">
    <source>
        <dbReference type="PROSITE" id="PS51063"/>
    </source>
</evidence>
<dbReference type="InterPro" id="IPR014710">
    <property type="entry name" value="RmlC-like_jellyroll"/>
</dbReference>
<dbReference type="InterPro" id="IPR050397">
    <property type="entry name" value="Env_Response_Regulators"/>
</dbReference>
<protein>
    <submittedName>
        <fullName evidence="6">Crp/Fnr family transcriptional regulator</fullName>
    </submittedName>
</protein>
<dbReference type="GO" id="GO:0003677">
    <property type="term" value="F:DNA binding"/>
    <property type="evidence" value="ECO:0007669"/>
    <property type="project" value="UniProtKB-KW"/>
</dbReference>
<name>A0A7D4BRK9_9BACT</name>
<keyword evidence="3" id="KW-0804">Transcription</keyword>
<evidence type="ECO:0000313" key="6">
    <source>
        <dbReference type="EMBL" id="QKG79661.1"/>
    </source>
</evidence>
<dbReference type="RefSeq" id="WP_173073638.1">
    <property type="nucleotide sequence ID" value="NZ_CP041345.1"/>
</dbReference>
<dbReference type="KEGG" id="ttz:FHG85_05095"/>
<keyword evidence="1" id="KW-0805">Transcription regulation</keyword>
<evidence type="ECO:0000256" key="3">
    <source>
        <dbReference type="ARBA" id="ARBA00023163"/>
    </source>
</evidence>
<dbReference type="Gene3D" id="2.60.120.10">
    <property type="entry name" value="Jelly Rolls"/>
    <property type="match status" value="1"/>
</dbReference>
<dbReference type="SUPFAM" id="SSF46785">
    <property type="entry name" value="Winged helix' DNA-binding domain"/>
    <property type="match status" value="1"/>
</dbReference>
<evidence type="ECO:0000256" key="2">
    <source>
        <dbReference type="ARBA" id="ARBA00023125"/>
    </source>
</evidence>
<dbReference type="PROSITE" id="PS50042">
    <property type="entry name" value="CNMP_BINDING_3"/>
    <property type="match status" value="1"/>
</dbReference>
<dbReference type="Pfam" id="PF00027">
    <property type="entry name" value="cNMP_binding"/>
    <property type="match status" value="1"/>
</dbReference>
<dbReference type="Pfam" id="PF13545">
    <property type="entry name" value="HTH_Crp_2"/>
    <property type="match status" value="1"/>
</dbReference>
<organism evidence="6 7">
    <name type="scientific">Tenuifilum thalassicum</name>
    <dbReference type="NCBI Taxonomy" id="2590900"/>
    <lineage>
        <taxon>Bacteria</taxon>
        <taxon>Pseudomonadati</taxon>
        <taxon>Bacteroidota</taxon>
        <taxon>Bacteroidia</taxon>
        <taxon>Bacteroidales</taxon>
        <taxon>Tenuifilaceae</taxon>
        <taxon>Tenuifilum</taxon>
    </lineage>
</organism>
<accession>A0A7D4BRK9</accession>
<dbReference type="SMART" id="SM00100">
    <property type="entry name" value="cNMP"/>
    <property type="match status" value="1"/>
</dbReference>
<dbReference type="InterPro" id="IPR036390">
    <property type="entry name" value="WH_DNA-bd_sf"/>
</dbReference>
<reference evidence="6 7" key="1">
    <citation type="submission" date="2019-07" db="EMBL/GenBank/DDBJ databases">
        <title>Thalassofilum flectens gen. nov., sp. nov., a novel moderate thermophilic anaerobe from a shallow sea hot spring in Kunashir Island (Russia), representing a new family in the order Bacteroidales, and proposal of Thalassofilacea fam. nov.</title>
        <authorList>
            <person name="Kochetkova T.V."/>
            <person name="Podosokorskaya O.A."/>
            <person name="Novikov A."/>
            <person name="Elcheninov A.G."/>
            <person name="Toshchakov S.V."/>
            <person name="Kublanov I.V."/>
        </authorList>
    </citation>
    <scope>NUCLEOTIDE SEQUENCE [LARGE SCALE GENOMIC DNA]</scope>
    <source>
        <strain evidence="6 7">38-H</strain>
    </source>
</reference>
<evidence type="ECO:0000256" key="1">
    <source>
        <dbReference type="ARBA" id="ARBA00023015"/>
    </source>
</evidence>
<feature type="domain" description="Cyclic nucleotide-binding" evidence="4">
    <location>
        <begin position="15"/>
        <end position="135"/>
    </location>
</feature>
<evidence type="ECO:0000259" key="4">
    <source>
        <dbReference type="PROSITE" id="PS50042"/>
    </source>
</evidence>
<dbReference type="Gene3D" id="1.10.10.10">
    <property type="entry name" value="Winged helix-like DNA-binding domain superfamily/Winged helix DNA-binding domain"/>
    <property type="match status" value="1"/>
</dbReference>
<sequence>MKTNGCVKSDLPVSCFNLITQEQWEALSAGRKVISFKKGELLIKKGMAPNQVIFITEGFVLKYIETDEDRAVNVDILREGDFIGIQSVLGVTSCNYSYKALTNITACVINTALLKSLLETNSNLALRLLKRAAEDENALMEFHARLTYKQMAGRLALTLLFLTENRLRDINIFRLLTRKDIANFAGISHINTTKILKEFEREGVIKLVEKDIYIANREMLKRYALIG</sequence>
<evidence type="ECO:0000313" key="7">
    <source>
        <dbReference type="Proteomes" id="UP000500961"/>
    </source>
</evidence>
<keyword evidence="7" id="KW-1185">Reference proteome</keyword>
<dbReference type="SUPFAM" id="SSF51206">
    <property type="entry name" value="cAMP-binding domain-like"/>
    <property type="match status" value="1"/>
</dbReference>
<dbReference type="InterPro" id="IPR018490">
    <property type="entry name" value="cNMP-bd_dom_sf"/>
</dbReference>
<dbReference type="GO" id="GO:0005829">
    <property type="term" value="C:cytosol"/>
    <property type="evidence" value="ECO:0007669"/>
    <property type="project" value="TreeGrafter"/>
</dbReference>
<gene>
    <name evidence="6" type="ORF">FHG85_05095</name>
</gene>
<dbReference type="InterPro" id="IPR000595">
    <property type="entry name" value="cNMP-bd_dom"/>
</dbReference>
<dbReference type="AlphaFoldDB" id="A0A7D4BRK9"/>
<dbReference type="InterPro" id="IPR012318">
    <property type="entry name" value="HTH_CRP"/>
</dbReference>
<dbReference type="GO" id="GO:0003700">
    <property type="term" value="F:DNA-binding transcription factor activity"/>
    <property type="evidence" value="ECO:0007669"/>
    <property type="project" value="TreeGrafter"/>
</dbReference>
<dbReference type="EMBL" id="CP041345">
    <property type="protein sequence ID" value="QKG79661.1"/>
    <property type="molecule type" value="Genomic_DNA"/>
</dbReference>
<dbReference type="PROSITE" id="PS51063">
    <property type="entry name" value="HTH_CRP_2"/>
    <property type="match status" value="1"/>
</dbReference>
<dbReference type="PANTHER" id="PTHR24567">
    <property type="entry name" value="CRP FAMILY TRANSCRIPTIONAL REGULATORY PROTEIN"/>
    <property type="match status" value="1"/>
</dbReference>